<keyword evidence="6 9" id="KW-0371">Homeobox</keyword>
<dbReference type="GO" id="GO:0030154">
    <property type="term" value="P:cell differentiation"/>
    <property type="evidence" value="ECO:0007669"/>
    <property type="project" value="UniProtKB-ARBA"/>
</dbReference>
<comment type="subcellular location">
    <subcellularLocation>
        <location evidence="1 9 10">Nucleus</location>
    </subcellularLocation>
</comment>
<feature type="domain" description="Homeobox" evidence="12">
    <location>
        <begin position="30"/>
        <end position="90"/>
    </location>
</feature>
<keyword evidence="5 9" id="KW-0238">DNA-binding</keyword>
<dbReference type="CDD" id="cd00086">
    <property type="entry name" value="homeodomain"/>
    <property type="match status" value="1"/>
</dbReference>
<evidence type="ECO:0000256" key="7">
    <source>
        <dbReference type="ARBA" id="ARBA00023163"/>
    </source>
</evidence>
<protein>
    <recommendedName>
        <fullName evidence="12">Homeobox domain-containing protein</fullName>
    </recommendedName>
</protein>
<dbReference type="InterPro" id="IPR043565">
    <property type="entry name" value="PAX_fam"/>
</dbReference>
<evidence type="ECO:0000313" key="14">
    <source>
        <dbReference type="Proteomes" id="UP001286313"/>
    </source>
</evidence>
<dbReference type="SUPFAM" id="SSF46689">
    <property type="entry name" value="Homeodomain-like"/>
    <property type="match status" value="1"/>
</dbReference>
<dbReference type="GO" id="GO:0045944">
    <property type="term" value="P:positive regulation of transcription by RNA polymerase II"/>
    <property type="evidence" value="ECO:0007669"/>
    <property type="project" value="UniProtKB-ARBA"/>
</dbReference>
<dbReference type="EMBL" id="JAWQEG010000844">
    <property type="protein sequence ID" value="KAK3884834.1"/>
    <property type="molecule type" value="Genomic_DNA"/>
</dbReference>
<evidence type="ECO:0000259" key="12">
    <source>
        <dbReference type="PROSITE" id="PS50071"/>
    </source>
</evidence>
<reference evidence="13" key="1">
    <citation type="submission" date="2023-10" db="EMBL/GenBank/DDBJ databases">
        <title>Genome assemblies of two species of porcelain crab, Petrolisthes cinctipes and Petrolisthes manimaculis (Anomura: Porcellanidae).</title>
        <authorList>
            <person name="Angst P."/>
        </authorList>
    </citation>
    <scope>NUCLEOTIDE SEQUENCE</scope>
    <source>
        <strain evidence="13">PB745_01</strain>
        <tissue evidence="13">Gill</tissue>
    </source>
</reference>
<dbReference type="InterPro" id="IPR009057">
    <property type="entry name" value="Homeodomain-like_sf"/>
</dbReference>
<evidence type="ECO:0000256" key="4">
    <source>
        <dbReference type="ARBA" id="ARBA00023015"/>
    </source>
</evidence>
<evidence type="ECO:0000256" key="3">
    <source>
        <dbReference type="ARBA" id="ARBA00022473"/>
    </source>
</evidence>
<dbReference type="PANTHER" id="PTHR45636">
    <property type="entry name" value="PAIRED BOX PROTEIN PAX-6-RELATED-RELATED"/>
    <property type="match status" value="1"/>
</dbReference>
<dbReference type="PROSITE" id="PS00027">
    <property type="entry name" value="HOMEOBOX_1"/>
    <property type="match status" value="1"/>
</dbReference>
<gene>
    <name evidence="13" type="ORF">Pcinc_010908</name>
</gene>
<keyword evidence="4" id="KW-0805">Transcription regulation</keyword>
<dbReference type="SMART" id="SM00389">
    <property type="entry name" value="HOX"/>
    <property type="match status" value="1"/>
</dbReference>
<evidence type="ECO:0000256" key="8">
    <source>
        <dbReference type="ARBA" id="ARBA00023242"/>
    </source>
</evidence>
<dbReference type="FunFam" id="1.10.10.60:FF:000516">
    <property type="entry name" value="Transcription factor Toy"/>
    <property type="match status" value="1"/>
</dbReference>
<dbReference type="PROSITE" id="PS50071">
    <property type="entry name" value="HOMEOBOX_2"/>
    <property type="match status" value="1"/>
</dbReference>
<accession>A0AAE1G209</accession>
<evidence type="ECO:0000256" key="5">
    <source>
        <dbReference type="ARBA" id="ARBA00023125"/>
    </source>
</evidence>
<feature type="region of interest" description="Disordered" evidence="11">
    <location>
        <begin position="230"/>
        <end position="261"/>
    </location>
</feature>
<keyword evidence="8 9" id="KW-0539">Nucleus</keyword>
<evidence type="ECO:0000256" key="1">
    <source>
        <dbReference type="ARBA" id="ARBA00004123"/>
    </source>
</evidence>
<dbReference type="GO" id="GO:0048731">
    <property type="term" value="P:system development"/>
    <property type="evidence" value="ECO:0007669"/>
    <property type="project" value="UniProtKB-ARBA"/>
</dbReference>
<dbReference type="Proteomes" id="UP001286313">
    <property type="component" value="Unassembled WGS sequence"/>
</dbReference>
<dbReference type="InterPro" id="IPR001356">
    <property type="entry name" value="HD"/>
</dbReference>
<keyword evidence="3" id="KW-0217">Developmental protein</keyword>
<evidence type="ECO:0000256" key="2">
    <source>
        <dbReference type="ARBA" id="ARBA00005733"/>
    </source>
</evidence>
<dbReference type="InterPro" id="IPR017970">
    <property type="entry name" value="Homeobox_CS"/>
</dbReference>
<dbReference type="Gene3D" id="1.10.10.60">
    <property type="entry name" value="Homeodomain-like"/>
    <property type="match status" value="1"/>
</dbReference>
<dbReference type="GO" id="GO:0000978">
    <property type="term" value="F:RNA polymerase II cis-regulatory region sequence-specific DNA binding"/>
    <property type="evidence" value="ECO:0007669"/>
    <property type="project" value="TreeGrafter"/>
</dbReference>
<comment type="caution">
    <text evidence="13">The sequence shown here is derived from an EMBL/GenBank/DDBJ whole genome shotgun (WGS) entry which is preliminary data.</text>
</comment>
<dbReference type="Pfam" id="PF00046">
    <property type="entry name" value="Homeodomain"/>
    <property type="match status" value="1"/>
</dbReference>
<feature type="non-terminal residue" evidence="13">
    <location>
        <position position="1"/>
    </location>
</feature>
<dbReference type="AlphaFoldDB" id="A0AAE1G209"/>
<evidence type="ECO:0000256" key="10">
    <source>
        <dbReference type="RuleBase" id="RU000682"/>
    </source>
</evidence>
<feature type="compositionally biased region" description="Low complexity" evidence="11">
    <location>
        <begin position="8"/>
        <end position="21"/>
    </location>
</feature>
<dbReference type="GO" id="GO:0005634">
    <property type="term" value="C:nucleus"/>
    <property type="evidence" value="ECO:0007669"/>
    <property type="project" value="UniProtKB-SubCell"/>
</dbReference>
<name>A0AAE1G209_PETCI</name>
<dbReference type="GO" id="GO:0009653">
    <property type="term" value="P:anatomical structure morphogenesis"/>
    <property type="evidence" value="ECO:0007669"/>
    <property type="project" value="UniProtKB-ARBA"/>
</dbReference>
<comment type="similarity">
    <text evidence="2">Belongs to the paired homeobox family.</text>
</comment>
<keyword evidence="14" id="KW-1185">Reference proteome</keyword>
<proteinExistence type="inferred from homology"/>
<organism evidence="13 14">
    <name type="scientific">Petrolisthes cinctipes</name>
    <name type="common">Flat porcelain crab</name>
    <dbReference type="NCBI Taxonomy" id="88211"/>
    <lineage>
        <taxon>Eukaryota</taxon>
        <taxon>Metazoa</taxon>
        <taxon>Ecdysozoa</taxon>
        <taxon>Arthropoda</taxon>
        <taxon>Crustacea</taxon>
        <taxon>Multicrustacea</taxon>
        <taxon>Malacostraca</taxon>
        <taxon>Eumalacostraca</taxon>
        <taxon>Eucarida</taxon>
        <taxon>Decapoda</taxon>
        <taxon>Pleocyemata</taxon>
        <taxon>Anomura</taxon>
        <taxon>Galatheoidea</taxon>
        <taxon>Porcellanidae</taxon>
        <taxon>Petrolisthes</taxon>
    </lineage>
</organism>
<evidence type="ECO:0000313" key="13">
    <source>
        <dbReference type="EMBL" id="KAK3884834.1"/>
    </source>
</evidence>
<keyword evidence="7" id="KW-0804">Transcription</keyword>
<feature type="region of interest" description="Disordered" evidence="11">
    <location>
        <begin position="1"/>
        <end position="24"/>
    </location>
</feature>
<evidence type="ECO:0000256" key="11">
    <source>
        <dbReference type="SAM" id="MobiDB-lite"/>
    </source>
</evidence>
<evidence type="ECO:0000256" key="6">
    <source>
        <dbReference type="ARBA" id="ARBA00023155"/>
    </source>
</evidence>
<sequence>DGGELSEDSNPGSSNENSNSEDQARLHLKRKLQRNRTSFTNDQIDSLEKEFERTHYPDVFARERLAAKIGLPEARIQVWFSNRRAKWRREEKLRNQRRAAEGGVAPSSPTRIINSSYTTTPMYTPLPPPPMSVADTYGSVGGGGCFGMGGNIGPIAATSPNCLPPHQTPSSVVVGGAMTVNGGVGGGGGMGGLTSRDTSTHHPVHAHNPYMTRPSYDSLYSHARASPTCPPMLYHPHPHHHQSPHAHEYNAPTPPNSQAGE</sequence>
<dbReference type="GO" id="GO:0000981">
    <property type="term" value="F:DNA-binding transcription factor activity, RNA polymerase II-specific"/>
    <property type="evidence" value="ECO:0007669"/>
    <property type="project" value="InterPro"/>
</dbReference>
<dbReference type="PANTHER" id="PTHR45636:SF44">
    <property type="entry name" value="PAIRED BOX 10-RELATED"/>
    <property type="match status" value="1"/>
</dbReference>
<feature type="DNA-binding region" description="Homeobox" evidence="9">
    <location>
        <begin position="32"/>
        <end position="91"/>
    </location>
</feature>
<evidence type="ECO:0000256" key="9">
    <source>
        <dbReference type="PROSITE-ProRule" id="PRU00108"/>
    </source>
</evidence>
<dbReference type="GO" id="GO:0007423">
    <property type="term" value="P:sensory organ development"/>
    <property type="evidence" value="ECO:0007669"/>
    <property type="project" value="UniProtKB-ARBA"/>
</dbReference>